<dbReference type="Proteomes" id="UP000009168">
    <property type="component" value="Unassembled WGS sequence"/>
</dbReference>
<evidence type="ECO:0000256" key="1">
    <source>
        <dbReference type="SAM" id="Phobius"/>
    </source>
</evidence>
<feature type="transmembrane region" description="Helical" evidence="1">
    <location>
        <begin position="1361"/>
        <end position="1384"/>
    </location>
</feature>
<feature type="transmembrane region" description="Helical" evidence="1">
    <location>
        <begin position="1306"/>
        <end position="1325"/>
    </location>
</feature>
<reference evidence="3" key="1">
    <citation type="journal article" date="2006" name="PLoS Biol.">
        <title>Macronuclear genome sequence of the ciliate Tetrahymena thermophila, a model eukaryote.</title>
        <authorList>
            <person name="Eisen J.A."/>
            <person name="Coyne R.S."/>
            <person name="Wu M."/>
            <person name="Wu D."/>
            <person name="Thiagarajan M."/>
            <person name="Wortman J.R."/>
            <person name="Badger J.H."/>
            <person name="Ren Q."/>
            <person name="Amedeo P."/>
            <person name="Jones K.M."/>
            <person name="Tallon L.J."/>
            <person name="Delcher A.L."/>
            <person name="Salzberg S.L."/>
            <person name="Silva J.C."/>
            <person name="Haas B.J."/>
            <person name="Majoros W.H."/>
            <person name="Farzad M."/>
            <person name="Carlton J.M."/>
            <person name="Smith R.K. Jr."/>
            <person name="Garg J."/>
            <person name="Pearlman R.E."/>
            <person name="Karrer K.M."/>
            <person name="Sun L."/>
            <person name="Manning G."/>
            <person name="Elde N.C."/>
            <person name="Turkewitz A.P."/>
            <person name="Asai D.J."/>
            <person name="Wilkes D.E."/>
            <person name="Wang Y."/>
            <person name="Cai H."/>
            <person name="Collins K."/>
            <person name="Stewart B.A."/>
            <person name="Lee S.R."/>
            <person name="Wilamowska K."/>
            <person name="Weinberg Z."/>
            <person name="Ruzzo W.L."/>
            <person name="Wloga D."/>
            <person name="Gaertig J."/>
            <person name="Frankel J."/>
            <person name="Tsao C.-C."/>
            <person name="Gorovsky M.A."/>
            <person name="Keeling P.J."/>
            <person name="Waller R.F."/>
            <person name="Patron N.J."/>
            <person name="Cherry J.M."/>
            <person name="Stover N.A."/>
            <person name="Krieger C.J."/>
            <person name="del Toro C."/>
            <person name="Ryder H.F."/>
            <person name="Williamson S.C."/>
            <person name="Barbeau R.A."/>
            <person name="Hamilton E.P."/>
            <person name="Orias E."/>
        </authorList>
    </citation>
    <scope>NUCLEOTIDE SEQUENCE [LARGE SCALE GENOMIC DNA]</scope>
    <source>
        <strain evidence="3">SB210</strain>
    </source>
</reference>
<keyword evidence="1" id="KW-0812">Transmembrane</keyword>
<dbReference type="PANTHER" id="PTHR15332">
    <property type="entry name" value="PROPROTEIN CONVERTASE SUBTILISIN_KEXIN TYPE 5-LIKE"/>
    <property type="match status" value="1"/>
</dbReference>
<keyword evidence="1" id="KW-0472">Membrane</keyword>
<proteinExistence type="predicted"/>
<keyword evidence="3" id="KW-1185">Reference proteome</keyword>
<dbReference type="PANTHER" id="PTHR15332:SF175">
    <property type="entry name" value="PROPROTEIN CONVERTASE SUBTILISIN_KEXIN TYPE 5-LIKE"/>
    <property type="match status" value="1"/>
</dbReference>
<accession>Q22UM5</accession>
<organism evidence="2 3">
    <name type="scientific">Tetrahymena thermophila (strain SB210)</name>
    <dbReference type="NCBI Taxonomy" id="312017"/>
    <lineage>
        <taxon>Eukaryota</taxon>
        <taxon>Sar</taxon>
        <taxon>Alveolata</taxon>
        <taxon>Ciliophora</taxon>
        <taxon>Intramacronucleata</taxon>
        <taxon>Oligohymenophorea</taxon>
        <taxon>Hymenostomatida</taxon>
        <taxon>Tetrahymenina</taxon>
        <taxon>Tetrahymenidae</taxon>
        <taxon>Tetrahymena</taxon>
    </lineage>
</organism>
<dbReference type="SUPFAM" id="SSF57184">
    <property type="entry name" value="Growth factor receptor domain"/>
    <property type="match status" value="2"/>
</dbReference>
<name>Q22UM5_TETTS</name>
<dbReference type="HOGENOM" id="CLU_269668_0_0_1"/>
<dbReference type="eggNOG" id="KOG3525">
    <property type="taxonomic scope" value="Eukaryota"/>
</dbReference>
<keyword evidence="1" id="KW-1133">Transmembrane helix</keyword>
<dbReference type="KEGG" id="tet:TTHERM_00551030"/>
<dbReference type="InParanoid" id="Q22UM5"/>
<dbReference type="InterPro" id="IPR006212">
    <property type="entry name" value="Furin_repeat"/>
</dbReference>
<dbReference type="RefSeq" id="XP_001009190.2">
    <property type="nucleotide sequence ID" value="XM_001009190.2"/>
</dbReference>
<evidence type="ECO:0000313" key="2">
    <source>
        <dbReference type="EMBL" id="EAR88945.2"/>
    </source>
</evidence>
<evidence type="ECO:0000313" key="3">
    <source>
        <dbReference type="Proteomes" id="UP000009168"/>
    </source>
</evidence>
<dbReference type="OrthoDB" id="313494at2759"/>
<dbReference type="SMART" id="SM00261">
    <property type="entry name" value="FU"/>
    <property type="match status" value="4"/>
</dbReference>
<gene>
    <name evidence="2" type="ORF">TTHERM_00551030</name>
</gene>
<sequence length="1454" mass="167923">MWVLFKFQDFPATDYNFLTIKQGSTDLLIVKINPSIYFLQLIVLGNIQRAVASNIIENKWLLVTITLITDGNYINGSIAFKNYETPAQTTSISSTGPYNSLLQQQSIQLQIGNFAYMQKKGCLQSLGFIDNLNIYWGSDTDTVNMNNGASYSDDYTAQTTELIWDYDFFYTKANPNKYFNIAQSMHKYINGFQSTSNTLILNGGQTFKTDYINSLQNKGIIISFHFKISSVPPASQNLILMSISNSDISIYIDSFGSLRLLGESVNGQIGSDWYQIVLIIKNAQLNDIYLFLSRTQKIKTYYQKLSIGQLQFGDPSNKITIEFNHIRYYKGAQVFLDQGYCFLSNQDLKTCLMCQDSYPINYKDNLSCSNIPGALKFIDWNKDSPDCPYDMIYDSSANCVCMKQFFKTTDNRCSKCPDYCDECTDKNTCVKQDPMRKVDGRCPDQYFDDGYSCILISQKLTIQKKINLISYFDQVQFLSFNNVQMQLPSTGPYSFFFCFNFSFDASTPSKKFAVISDSTNEIFSFYYQASSSPSISFPSIKVSYLSTTFTEAFINFKEPVWISFWTDMTQVFLLIQSYSQFFSDLQVLSSNIKLTDPFICIGLCNADFISSPSLKSLVFIQAMNNPSNDENTLQQFLSPQVQKIAIFEILADSDLSQVYNNKIVKNKNLKLQYVNIPQIDELNGFMFTQISYATVLNIDLKYWISFYCTILPVKINQQVSLLSYEVDQTIEYFLVPQGEKIQIRICYSQQCIDTKYSMLNLNQSNNLLILMRNKTPFSAKILFIEFEVVCNYKREQIQFLNPLQTINKDKLNLFIGLQKNVTSDYLFYLNMINIDQGDGFYYFDYTKLEDCFIFINIVQMQCIIYKNNLLMLQNNLQTILINEKQCLEQIVQQGYQMFANYQARQCQLRCADGYYKDPISKRCFKCFPQCKTCSGSRSNCTSCNYSDQQLPLCNCIYSNFFLNEQNQCQKCSEKCRSCTQNENLCLQCSADRVNPPKCECDPFQFLEINNQCIKIESCEKDCRKCKFDSSNNKTLCYQCKDGRTNPPQCDCLPNYRSNQDGTCSPCPSSQYFDKNIQDCQPCSLPCQTCQISASYCTSCSQNLQLKNNQCSCSNGLEVYQMKQNSQENACKQHMNVNLSVQLKDSAYYVIFKFDHDLKQIDFKNLQFENLIQLILSEVSQSLYSFNNPEIDGNNLIVKIDIYQSIKATIGMALFKQTNLFVSDDEKYVLSSNYLKQPIQFQVGPYIFQEAVFNKDLQQLVNEIKNSNNQDLLKLIQQMNFVFYLLNTVQPSNLFMLLKLHFPPNLFMFYQIIGSFIYPGIVDYMSSNYKQNFYLFGYGLNQTEVHLIDNSMFQRIGFSNSFIVNAPVIILKYLILLFIMILILISKQFLSFKSANTLDKLNKINQILKQRINAENEVNLLMVLLCILTQFTTFEQDIWSVRYGYYAATYQTKRI</sequence>
<protein>
    <submittedName>
        <fullName evidence="2">Bowman-birk serine protease inhibitor family protein</fullName>
    </submittedName>
</protein>
<dbReference type="GeneID" id="7834480"/>
<dbReference type="EMBL" id="GG662828">
    <property type="protein sequence ID" value="EAR88945.2"/>
    <property type="molecule type" value="Genomic_DNA"/>
</dbReference>
<dbReference type="InterPro" id="IPR009030">
    <property type="entry name" value="Growth_fac_rcpt_cys_sf"/>
</dbReference>